<evidence type="ECO:0000256" key="1">
    <source>
        <dbReference type="SAM" id="SignalP"/>
    </source>
</evidence>
<keyword evidence="1" id="KW-0732">Signal</keyword>
<protein>
    <recommendedName>
        <fullName evidence="4">Lipoprotein</fullName>
    </recommendedName>
</protein>
<comment type="caution">
    <text evidence="2">The sequence shown here is derived from an EMBL/GenBank/DDBJ whole genome shotgun (WGS) entry which is preliminary data.</text>
</comment>
<evidence type="ECO:0000313" key="2">
    <source>
        <dbReference type="EMBL" id="MDU0113257.1"/>
    </source>
</evidence>
<reference evidence="2 3" key="1">
    <citation type="submission" date="2023-10" db="EMBL/GenBank/DDBJ databases">
        <title>Psychrosphaera aquimaarina strain SW33 isolated from seawater.</title>
        <authorList>
            <person name="Bayburt H."/>
            <person name="Kim J.M."/>
            <person name="Choi B.J."/>
            <person name="Jeon C.O."/>
        </authorList>
    </citation>
    <scope>NUCLEOTIDE SEQUENCE [LARGE SCALE GENOMIC DNA]</scope>
    <source>
        <strain evidence="2 3">KCTC 52743</strain>
    </source>
</reference>
<dbReference type="RefSeq" id="WP_315946865.1">
    <property type="nucleotide sequence ID" value="NZ_JAWCUA010000007.1"/>
</dbReference>
<dbReference type="EMBL" id="JAWCUA010000007">
    <property type="protein sequence ID" value="MDU0113257.1"/>
    <property type="molecule type" value="Genomic_DNA"/>
</dbReference>
<gene>
    <name evidence="2" type="ORF">RT723_09675</name>
</gene>
<feature type="chain" id="PRO_5046196498" description="Lipoprotein" evidence="1">
    <location>
        <begin position="25"/>
        <end position="234"/>
    </location>
</feature>
<dbReference type="PROSITE" id="PS51257">
    <property type="entry name" value="PROKAR_LIPOPROTEIN"/>
    <property type="match status" value="1"/>
</dbReference>
<accession>A0ABU3R0P7</accession>
<sequence>MNVIKCITLLAALLLFGCAIKVQDGDDIKYNKHNIVSKFNAKLMPREQRLARISSDMKKVGFNKVSVSQVFNAFSNSVLSIFKHQHNIITEHKVLLDNHRDVLSFLMANKDKDKAQLQQAINDFDKTAETEKEKIGPKIKAYEKASDKIWEENVKLSLLITEQTLRLAYIIRLQGDDLIGMQGLSMLMNANKIGEAYKLAEIRLHLAKVASEFIEDEKAIIDIAKQLQTFQNAD</sequence>
<feature type="signal peptide" evidence="1">
    <location>
        <begin position="1"/>
        <end position="24"/>
    </location>
</feature>
<evidence type="ECO:0000313" key="3">
    <source>
        <dbReference type="Proteomes" id="UP001257914"/>
    </source>
</evidence>
<keyword evidence="3" id="KW-1185">Reference proteome</keyword>
<proteinExistence type="predicted"/>
<name>A0ABU3R0P7_9GAMM</name>
<organism evidence="2 3">
    <name type="scientific">Psychrosphaera aquimarina</name>
    <dbReference type="NCBI Taxonomy" id="2044854"/>
    <lineage>
        <taxon>Bacteria</taxon>
        <taxon>Pseudomonadati</taxon>
        <taxon>Pseudomonadota</taxon>
        <taxon>Gammaproteobacteria</taxon>
        <taxon>Alteromonadales</taxon>
        <taxon>Pseudoalteromonadaceae</taxon>
        <taxon>Psychrosphaera</taxon>
    </lineage>
</organism>
<evidence type="ECO:0008006" key="4">
    <source>
        <dbReference type="Google" id="ProtNLM"/>
    </source>
</evidence>
<dbReference type="Proteomes" id="UP001257914">
    <property type="component" value="Unassembled WGS sequence"/>
</dbReference>